<evidence type="ECO:0000256" key="2">
    <source>
        <dbReference type="ARBA" id="ARBA00022553"/>
    </source>
</evidence>
<dbReference type="SMART" id="SM00827">
    <property type="entry name" value="PKS_AT"/>
    <property type="match status" value="2"/>
</dbReference>
<dbReference type="SUPFAM" id="SSF53901">
    <property type="entry name" value="Thiolase-like"/>
    <property type="match status" value="2"/>
</dbReference>
<dbReference type="InterPro" id="IPR032821">
    <property type="entry name" value="PKS_assoc"/>
</dbReference>
<dbReference type="InterPro" id="IPR020845">
    <property type="entry name" value="AMP-binding_CS"/>
</dbReference>
<dbReference type="InterPro" id="IPR042104">
    <property type="entry name" value="PKS_dehydratase_sf"/>
</dbReference>
<dbReference type="Pfam" id="PF00109">
    <property type="entry name" value="ketoacyl-synt"/>
    <property type="match status" value="2"/>
</dbReference>
<dbReference type="GO" id="GO:0004315">
    <property type="term" value="F:3-oxoacyl-[acyl-carrier-protein] synthase activity"/>
    <property type="evidence" value="ECO:0007669"/>
    <property type="project" value="InterPro"/>
</dbReference>
<evidence type="ECO:0000313" key="7">
    <source>
        <dbReference type="Proteomes" id="UP000053660"/>
    </source>
</evidence>
<dbReference type="Pfam" id="PF16197">
    <property type="entry name" value="KAsynt_C_assoc"/>
    <property type="match status" value="1"/>
</dbReference>
<dbReference type="InterPro" id="IPR000873">
    <property type="entry name" value="AMP-dep_synth/lig_dom"/>
</dbReference>
<dbReference type="InterPro" id="IPR014031">
    <property type="entry name" value="Ketoacyl_synth_C"/>
</dbReference>
<dbReference type="InterPro" id="IPR013968">
    <property type="entry name" value="PKS_KR"/>
</dbReference>
<dbReference type="InterPro" id="IPR057326">
    <property type="entry name" value="KR_dom"/>
</dbReference>
<dbReference type="Gene3D" id="3.30.300.30">
    <property type="match status" value="1"/>
</dbReference>
<dbReference type="InterPro" id="IPR014043">
    <property type="entry name" value="Acyl_transferase_dom"/>
</dbReference>
<accession>A0A0B1TUM2</accession>
<feature type="domain" description="Ketosynthase family 3 (KS3)" evidence="5">
    <location>
        <begin position="1198"/>
        <end position="1579"/>
    </location>
</feature>
<dbReference type="InterPro" id="IPR036736">
    <property type="entry name" value="ACP-like_sf"/>
</dbReference>
<keyword evidence="2" id="KW-0597">Phosphoprotein</keyword>
<dbReference type="InterPro" id="IPR016035">
    <property type="entry name" value="Acyl_Trfase/lysoPLipase"/>
</dbReference>
<dbReference type="EMBL" id="KN549203">
    <property type="protein sequence ID" value="KHJ99846.1"/>
    <property type="molecule type" value="Genomic_DNA"/>
</dbReference>
<dbReference type="PROSITE" id="PS00012">
    <property type="entry name" value="PHOSPHOPANTETHEINE"/>
    <property type="match status" value="1"/>
</dbReference>
<dbReference type="Proteomes" id="UP000053660">
    <property type="component" value="Unassembled WGS sequence"/>
</dbReference>
<dbReference type="Gene3D" id="3.30.70.3290">
    <property type="match status" value="3"/>
</dbReference>
<dbReference type="InterPro" id="IPR050091">
    <property type="entry name" value="PKS_NRPS_Biosynth_Enz"/>
</dbReference>
<dbReference type="SMART" id="SM00825">
    <property type="entry name" value="PKS_KS"/>
    <property type="match status" value="2"/>
</dbReference>
<dbReference type="PROSITE" id="PS52004">
    <property type="entry name" value="KS3_2"/>
    <property type="match status" value="2"/>
</dbReference>
<dbReference type="InterPro" id="IPR001242">
    <property type="entry name" value="Condensation_dom"/>
</dbReference>
<dbReference type="InterPro" id="IPR014030">
    <property type="entry name" value="Ketoacyl_synth_N"/>
</dbReference>
<dbReference type="SUPFAM" id="SSF52151">
    <property type="entry name" value="FabD/lysophospholipase-like"/>
    <property type="match status" value="2"/>
</dbReference>
<dbReference type="InterPro" id="IPR042099">
    <property type="entry name" value="ANL_N_sf"/>
</dbReference>
<dbReference type="CDD" id="cd00833">
    <property type="entry name" value="PKS"/>
    <property type="match status" value="2"/>
</dbReference>
<dbReference type="PROSITE" id="PS00606">
    <property type="entry name" value="KS3_1"/>
    <property type="match status" value="2"/>
</dbReference>
<keyword evidence="1" id="KW-0596">Phosphopantetheine</keyword>
<dbReference type="GO" id="GO:0006633">
    <property type="term" value="P:fatty acid biosynthetic process"/>
    <property type="evidence" value="ECO:0007669"/>
    <property type="project" value="InterPro"/>
</dbReference>
<dbReference type="InterPro" id="IPR036291">
    <property type="entry name" value="NAD(P)-bd_dom_sf"/>
</dbReference>
<feature type="domain" description="Carrier" evidence="4">
    <location>
        <begin position="3544"/>
        <end position="3618"/>
    </location>
</feature>
<feature type="domain" description="Ketosynthase family 3 (KS3)" evidence="5">
    <location>
        <begin position="2283"/>
        <end position="2680"/>
    </location>
</feature>
<protein>
    <submittedName>
        <fullName evidence="6">Beta-ketoacyl synthase protein</fullName>
    </submittedName>
</protein>
<dbReference type="GO" id="GO:0005737">
    <property type="term" value="C:cytoplasm"/>
    <property type="evidence" value="ECO:0007669"/>
    <property type="project" value="TreeGrafter"/>
</dbReference>
<dbReference type="PROSITE" id="PS00455">
    <property type="entry name" value="AMP_BINDING"/>
    <property type="match status" value="1"/>
</dbReference>
<dbReference type="Pfam" id="PF08659">
    <property type="entry name" value="KR"/>
    <property type="match status" value="3"/>
</dbReference>
<dbReference type="Gene3D" id="3.30.559.10">
    <property type="entry name" value="Chloramphenicol acetyltransferase-like domain"/>
    <property type="match status" value="1"/>
</dbReference>
<dbReference type="Gene3D" id="3.40.50.1820">
    <property type="entry name" value="alpha/beta hydrolase"/>
    <property type="match status" value="1"/>
</dbReference>
<dbReference type="InterPro" id="IPR016039">
    <property type="entry name" value="Thiolase-like"/>
</dbReference>
<evidence type="ECO:0000259" key="4">
    <source>
        <dbReference type="PROSITE" id="PS50075"/>
    </source>
</evidence>
<reference evidence="6 7" key="1">
    <citation type="submission" date="2014-03" db="EMBL/GenBank/DDBJ databases">
        <title>Draft genome of the hookworm Oesophagostomum dentatum.</title>
        <authorList>
            <person name="Mitreva M."/>
        </authorList>
    </citation>
    <scope>NUCLEOTIDE SEQUENCE [LARGE SCALE GENOMIC DNA]</scope>
    <source>
        <strain evidence="6 7">OD-Hann</strain>
    </source>
</reference>
<keyword evidence="7" id="KW-1185">Reference proteome</keyword>
<dbReference type="Pfam" id="PF00698">
    <property type="entry name" value="Acyl_transf_1"/>
    <property type="match status" value="2"/>
</dbReference>
<dbReference type="SUPFAM" id="SSF51735">
    <property type="entry name" value="NAD(P)-binding Rossmann-fold domains"/>
    <property type="match status" value="3"/>
</dbReference>
<evidence type="ECO:0000313" key="6">
    <source>
        <dbReference type="EMBL" id="KHJ99846.1"/>
    </source>
</evidence>
<dbReference type="SUPFAM" id="SSF47336">
    <property type="entry name" value="ACP-like"/>
    <property type="match status" value="3"/>
</dbReference>
<feature type="domain" description="Carrier" evidence="4">
    <location>
        <begin position="4544"/>
        <end position="4619"/>
    </location>
</feature>
<dbReference type="InterPro" id="IPR018201">
    <property type="entry name" value="Ketoacyl_synth_AS"/>
</dbReference>
<dbReference type="InterPro" id="IPR001227">
    <property type="entry name" value="Ac_transferase_dom_sf"/>
</dbReference>
<dbReference type="Pfam" id="PF14765">
    <property type="entry name" value="PS-DH"/>
    <property type="match status" value="1"/>
</dbReference>
<dbReference type="PANTHER" id="PTHR43775">
    <property type="entry name" value="FATTY ACID SYNTHASE"/>
    <property type="match status" value="1"/>
</dbReference>
<name>A0A0B1TUM2_OESDE</name>
<dbReference type="SUPFAM" id="SSF52777">
    <property type="entry name" value="CoA-dependent acyltransferases"/>
    <property type="match status" value="2"/>
</dbReference>
<dbReference type="SMART" id="SM00822">
    <property type="entry name" value="PKS_KR"/>
    <property type="match status" value="3"/>
</dbReference>
<dbReference type="Gene3D" id="3.30.559.30">
    <property type="entry name" value="Nonribosomal peptide synthetase, condensation domain"/>
    <property type="match status" value="1"/>
</dbReference>
<dbReference type="InterPro" id="IPR023213">
    <property type="entry name" value="CAT-like_dom_sf"/>
</dbReference>
<dbReference type="Gene3D" id="3.40.366.10">
    <property type="entry name" value="Malonyl-Coenzyme A Acyl Carrier Protein, domain 2"/>
    <property type="match status" value="2"/>
</dbReference>
<dbReference type="InterPro" id="IPR045851">
    <property type="entry name" value="AMP-bd_C_sf"/>
</dbReference>
<dbReference type="Pfam" id="PF00501">
    <property type="entry name" value="AMP-binding"/>
    <property type="match status" value="1"/>
</dbReference>
<dbReference type="InterPro" id="IPR049551">
    <property type="entry name" value="PKS_DH_C"/>
</dbReference>
<dbReference type="InterPro" id="IPR020841">
    <property type="entry name" value="PKS_Beta-ketoAc_synthase_dom"/>
</dbReference>
<dbReference type="PROSITE" id="PS50075">
    <property type="entry name" value="CARRIER"/>
    <property type="match status" value="3"/>
</dbReference>
<sequence>MSSVNACELDADLLLSIQSSYIEEALYFVDLRSQKTLWLDLCENHENCKCILQISQFIRNKSIIQFNSPWWVSPVALFRSLLSLSHLLISAKIAVTFFVSNTSTLPNALASSFFKTLAAEKFPLIQCVHNERLSVVHVPTRYHSLQVGENWLITGGLSGIGFATAKWLVNDCKVRNLVLISRRSPSRDLFAKLKELRKISNVIVISSSVTDYETLAKWFGEFTFKINGMIHGAGVLRDAAVERQNVKMFEEVLIPKGDGFHVLQKLLMEYGHRLDHLIVMSSITAVLGNAGQLNYSVANAYLDHQISALRINGYVGTTIHWGNWLEVGMAAKAQNKLRALGFVGLTTKEALAFMAYAIKHKPVELIAAKINWTKLLKKRLDIDRSVAPASEKDNISTILSDLRSQASLLLSADTVERARATSTTNYGSASPEAPLEVCTCGLCHNNSNCDTKTTLEQEEISRNHVNLVNGYKDERTPGKLGTGLLTALSPLSTSTSACDLLGLNLFFSDEADFKRTLSESIAYLTNTFNTRLTFSSDKPCASHVTGASLAEVLRKLNTLKFKPLKRNLSGKSVMIFSGEDAQYTGMGMQLSDSFPVFKDHFEKCLEMAEKHLRKGISLLDIVRKPAKVELLHQTQYAQPIMFAYGFACAMLWKEIGFQPDFYLGHSVGEIVGGVVSGILTLEDGIRLVVERAVALEALASRGALLSLDSSAKTEVLAKFDVSVAALNSLKQVEIVGEYAKLKAVLRLLNANNMQGRITNANYPLHSSLIDEQDLRLLRATLENVHFKRARVPLVSSLSGSKILTFSSDYLIEHALSTVNIVACIRTLAFLNVTTWVEAGPSNAISIFVRDTLERKQMARHAILQTASGGSRDAECFLSTALELEKRGVPVKWPSIYESGVSTCPSREVVTAFPIHFRGASSEIDRNVLRNHRVCEENIIPGAYQFYILLTWINAKSEPGTYFTLVNARLSAPWKCEEGYEYDLYQTNKNTVHLVVNGITRCSSSIVFHNEPLAPCLDIDDFQKECTRECDMKRFYDGMAVSGLDYRDQFRAISCLKRSESRTYSLLDYKKPQALWTLIDAAMHAVCVSVVDRRPDVYFLPIHIGEIYMCPNFDVNPSQSIIAVTDKVVENDKFIQAHACIYVNSQLLFQYKNKFSLVLKKDPSSASNMATLDEKTATLSAAGTTVYPPENVVALDKDKSIFVLSYDGCFCSSALDTSEFWQQIKAGIEERTCTVREFSSTGDIFMDIDVAGWDPEFFGITPKEAQHIDVTQRLMMQSVWRCLEKAKTRTIPKNTGVFIGLSSNDFTNRVYDEVKEDVAGYYSSGTNGSCVAGRIAHWLKLEGPALVVDTACSSSFTALINAVDALINKRCDYAIVGGINIILHDTVTEVLKNAGMLSAKGICQVFDAGADGYVRSEAVGCVLLSRYGTDSLFRVSRWAMGHNGDSAALQVPNGSSQEKVMRQIYERNVLDVECHGTGTSLGDPIEAQAVSKVYGHVTVSSIKAQAGHAEAASGMASLMSSILQMKHSYRSHQPHFKCPNPKIDCQLLQVNSVGEDRLLSVFAINNFGFSGTNCSILIEKLPEQQTSYKESNKYHLAPVSARDDETLCKVVNDLKDFVSTSDKDIGHICSSLQKSRAIYKCRYSILYNNKRQIVWEYGHPSNISDTVPYPKDIDSFSFEYGRGFCLYLTHFNKNPRDFCAILSDQNSSQKDPALATGVQFHVLLGIKFVQGQSVLWASYNVEQVNRDIELPAYPFKQEHYWPFKQQFASNFGVSRGLHKNIYFEKILVEVPRGEREAGATVINFGRKVNLPNIKYNSVSAMKCCRSVSQNSILLYHPYSSTTHEALKLVELWQTLEGLRNFVLLVAFHSNGTSCTEWTALLRTLASERSLPYKFVSYSSTEQLEVELSTNDIFECIFHRGSRRYVERLNPVKTRRVGIPSPKHLLITGGSGGIGRRILTLMNPLKATIVTKSNNYLSVGTHIKPHIDTALIKTDVTCLKLPAHEYYDTVVHCAGVVDNALMSAMDHDRFASVCLPKVKGLRTLQKQLVGRNPQKMIVASSVACILGSRGQANYAFANGLMTSTAERLDTPTQVIHWGPWKNTGLLRNSQSEKINCQLKAGGWNLLKPVHALDVLSTDAKNVLVFSGDFQRIVRSQNHLHKFLSRIVHLEETSVESPDFTVSSVYQKQSSEYRAQLSIEAIIRDVSGIDDIQNHRSTPLMTLGIDSLMIEDIRIRINEKLSLKLTSAEIYDNCTLESLSKLVGGHTRSVEKPMQGDLRPNSTEQSVEIAIIGSSGAFSGCDSIDDFWRNILAGKECIRKTKPRDEGFVDAAGLISDVDKFDYKFWNLTQEDASLLDPQLRVFLQTAYHALEKSGYIRQRTRLRVGVFAGAEPNEYGDPNAEAEGSLRRLFAMNMKDFVSTFTAHMLNLRGPAVGVYSACSTALLAITQACNSLRLSSIDLAIAGGISLVFPSQTRYVFQEGLVLSQTGTCRPFDKNADGTVRGSAVGCVVLKRLDHALRDNDHIEAVIRSYGMSNDGLHKASFMAPNCEGQYECMREALGSLTVDEINKIGYLECHGTGTRVGDEIEIDAIKRAYKDCSNLTIGSVKANIGHGFAGSGMAGLFKTMKILQNHTVPPQINISDLRPDIPYNVNMKTVPLRAESMAAVSAFGIGGTNVHLVLKQSPPRPPELKEPQTVCILPVSGATSTACTANCRAIAEYMTAHPEVDLDSVASTLQCRREHYTYRVAIVASSVRDAISQLMSATTPVRSTNIDNSNICFFFAPQGVQYPNMENASLNQARVFAEELRRMTATASKLFQKDFMDIMYPKDSKSDEIFEANYAQVAVFIICKAILAQLDRWGIFSNLLLGHSVGEYTAASYAGIIDEYSCMELLKRRGELVSKTRRARMLAVNKRDMPCPEDTEVSAILSENLKCFVGSPDTIEKLVRKLSEEEITFKELATKYGFHTSMMDAIKEQFLSLLETVHFTQGRKNIVSNVDGEIINTLTNDYCWSHMRSPVDLRKCLDTVLSNRDVRVIIEIGPSGVLKHLLAERRSDVRVISTVLGRRRGAEQGDHSQLIHSVADLWTCGFDIDFAKAFDCSRFDPLLPQYSFERTTCWRRRLERSRTQYYTASWRPRTRINHEREHFHNSDVLVISREHTKFLDLNCKSCSVRTIKPCDLLSESFDEFVDFSLIVYVPDENITDLAQPMLISRKICSAIATLKTRFIVISLTGEAVHWTAIGPIREHHLGKERKNFFVDNSEGLPLATVVHFASKLNEEVVLATKNFLFSIIYAEAEPSDNGCRLGKTVAIIGGTGAIGSAYVNVLRKKPGIVNIAVLSRTPSAMACAPGVSFFKMDVCDSDCVERTMNELYARYGGVDTIVHAAGRATSKSLNKSVPEMLDVFLPKVAGVTNVLEYLRSKSKHVENLVMASSLSSVIALQGTEDYAAANIFLDALALNGHPNVGRILSVQWPAWRGVGMASAYGADELQSMLMRTALLPQDGERAVRETLGFSGVLALSPLSPLEMRKEVEKAQLTAERVEIPVNIEEKKTLKDKVACIWSDVLGTSVSDDSDFFSMGGNSLSALRVVWSLTTMLKISTTVDLLFKNPLFKEFVKALPCASSTEEKAETFDRTSPAELTYSQENMFLLRHLERGTQYNIMFAVYLRRTAATFSRETLVLSIHTLIARQHSLRTCFCRESDASTTRQVVLSLTECFQNLSCEETEPQKHAEIVEQEGQHEFILKDVPLRLRMNKINDDYIVLFNQHHIITDGWSVTVLAQELKDAYTMYLNSKEGRAEPIPFSVSQYAHWQRKHVEFSSAIEELKDLLAGREATTLPQKSAEENLTPGKAKFRKLIQMLPDTVVQCIKKLAKTHHTTEFVISLSAFVMSLRKLKVNNQDDSIVLGCPVLGRNEKVRDLIGYFLNNMVISLDVHVEDIFQKVISAVKKVTSEMRKFENVPFHMLVAKLNPIRQASEHPLFQIFFNYRQELDFPNIVLADAHVKINQLSMNTIFNLSVSFDETTKGTRIMIEYNSSRYRIETMRLLMDTLLRSFIERKRPQLKEVGSCVDYPLCVLPKCYDFARGMQSTSVIRPYSSVTLSYEEMHTKITNLAENLSDSYVKLIGSPARTDDIVGVEVNFRDAVEVFMALHQIGVAYAPIDTAWPAVRKEDIVKNISSAFVVTEDSLNVAPRLSKTRKRMRMNKLAAEDVAYVIHTSGTTGTPKGVLISHENLSSFLRGATRQTLMRPGYRVSHSVNVVFDVSALNLFGSTVNGCELCIHEDFRYSPFEVAEMQCDFVFLTSATFNALTVEDLQKMTSLEKLFVGGETVNDRKLKAALDLGLDVTQIYGPTECTVWSLTNRCKILHNEGALIGKPVPNESCFTKYGAYEAELILKGSKVARGYIGDVEKKQFYIDNGDPCYATGDIVRREKEGMIYRGRIDRQIKLRGHRIETEEVERAILSSSPEVMEVSVLPLKNSLVAFVVARKSLHEDDLNTRLKAILPLFMMPSRFVRVSSIPLNSSGKVDKNMLLKEYNRIGNIRSDQSSFRLSKTSSVEDRLISIVRRLLEVLEVKTSDSFFSLGGHSLLLFELKKEIENEFAVDIEVYELFSDITLGEMARIIANKMQAAVLDTDTSIIIRLRETNQGRINVYLIHAVGGSVFPYHAFIHVLPREINVFAIEYRLDFEAKSLKELAAFYAKAPRKSLLKVPLAVDCGLCLIGNATFCHTISKMARRSPNNT</sequence>
<proteinExistence type="predicted"/>
<dbReference type="OrthoDB" id="329835at2759"/>
<dbReference type="Pfam" id="PF00668">
    <property type="entry name" value="Condensation"/>
    <property type="match status" value="1"/>
</dbReference>
<dbReference type="Gene3D" id="3.30.70.250">
    <property type="entry name" value="Malonyl-CoA ACP transacylase, ACP-binding"/>
    <property type="match status" value="1"/>
</dbReference>
<dbReference type="PANTHER" id="PTHR43775:SF37">
    <property type="entry name" value="SI:DKEY-61P9.11"/>
    <property type="match status" value="1"/>
</dbReference>
<dbReference type="SUPFAM" id="SSF56801">
    <property type="entry name" value="Acetyl-CoA synthetase-like"/>
    <property type="match status" value="1"/>
</dbReference>
<evidence type="ECO:0000256" key="1">
    <source>
        <dbReference type="ARBA" id="ARBA00022450"/>
    </source>
</evidence>
<keyword evidence="3" id="KW-0808">Transferase</keyword>
<dbReference type="Gene3D" id="3.40.50.720">
    <property type="entry name" value="NAD(P)-binding Rossmann-like Domain"/>
    <property type="match status" value="4"/>
</dbReference>
<dbReference type="Pfam" id="PF00550">
    <property type="entry name" value="PP-binding"/>
    <property type="match status" value="3"/>
</dbReference>
<gene>
    <name evidence="6" type="ORF">OESDEN_00185</name>
</gene>
<dbReference type="Gene3D" id="3.10.129.110">
    <property type="entry name" value="Polyketide synthase dehydratase"/>
    <property type="match status" value="1"/>
</dbReference>
<dbReference type="InterPro" id="IPR029058">
    <property type="entry name" value="AB_hydrolase_fold"/>
</dbReference>
<feature type="domain" description="Carrier" evidence="4">
    <location>
        <begin position="2187"/>
        <end position="2264"/>
    </location>
</feature>
<evidence type="ECO:0000259" key="5">
    <source>
        <dbReference type="PROSITE" id="PS52004"/>
    </source>
</evidence>
<dbReference type="GO" id="GO:0005886">
    <property type="term" value="C:plasma membrane"/>
    <property type="evidence" value="ECO:0007669"/>
    <property type="project" value="TreeGrafter"/>
</dbReference>
<dbReference type="Gene3D" id="1.10.1200.10">
    <property type="entry name" value="ACP-like"/>
    <property type="match status" value="2"/>
</dbReference>
<dbReference type="GO" id="GO:0004312">
    <property type="term" value="F:fatty acid synthase activity"/>
    <property type="evidence" value="ECO:0007669"/>
    <property type="project" value="TreeGrafter"/>
</dbReference>
<organism evidence="6 7">
    <name type="scientific">Oesophagostomum dentatum</name>
    <name type="common">Nodular worm</name>
    <dbReference type="NCBI Taxonomy" id="61180"/>
    <lineage>
        <taxon>Eukaryota</taxon>
        <taxon>Metazoa</taxon>
        <taxon>Ecdysozoa</taxon>
        <taxon>Nematoda</taxon>
        <taxon>Chromadorea</taxon>
        <taxon>Rhabditida</taxon>
        <taxon>Rhabditina</taxon>
        <taxon>Rhabditomorpha</taxon>
        <taxon>Strongyloidea</taxon>
        <taxon>Strongylidae</taxon>
        <taxon>Oesophagostomum</taxon>
    </lineage>
</organism>
<evidence type="ECO:0000256" key="3">
    <source>
        <dbReference type="ARBA" id="ARBA00022679"/>
    </source>
</evidence>
<dbReference type="Gene3D" id="3.40.47.10">
    <property type="match status" value="2"/>
</dbReference>
<dbReference type="InterPro" id="IPR009081">
    <property type="entry name" value="PP-bd_ACP"/>
</dbReference>
<dbReference type="Gene3D" id="3.40.50.12780">
    <property type="entry name" value="N-terminal domain of ligase-like"/>
    <property type="match status" value="1"/>
</dbReference>
<dbReference type="InterPro" id="IPR006162">
    <property type="entry name" value="Ppantetheine_attach_site"/>
</dbReference>
<dbReference type="Pfam" id="PF02801">
    <property type="entry name" value="Ketoacyl-synt_C"/>
    <property type="match status" value="2"/>
</dbReference>